<evidence type="ECO:0000256" key="2">
    <source>
        <dbReference type="ARBA" id="ARBA00022679"/>
    </source>
</evidence>
<dbReference type="PANTHER" id="PTHR43085:SF57">
    <property type="entry name" value="CARBOHYDRATE KINASE PFKB DOMAIN-CONTAINING PROTEIN"/>
    <property type="match status" value="1"/>
</dbReference>
<dbReference type="Gene3D" id="3.40.1190.20">
    <property type="match status" value="1"/>
</dbReference>
<evidence type="ECO:0000256" key="1">
    <source>
        <dbReference type="ARBA" id="ARBA00010688"/>
    </source>
</evidence>
<dbReference type="Proteomes" id="UP000014962">
    <property type="component" value="Unassembled WGS sequence"/>
</dbReference>
<dbReference type="OrthoDB" id="9813569at2"/>
<dbReference type="InterPro" id="IPR002173">
    <property type="entry name" value="Carboh/pur_kinase_PfkB_CS"/>
</dbReference>
<reference evidence="5 6" key="1">
    <citation type="journal article" date="2013" name="Genome Announc.">
        <title>Draft Genome Sequence of Winogradskyella psychrotolerans RS-3T, Isolated from the Marine Transect of Kongsfjorden, Ny-Alesund, Svalbard, Arctic Ocean.</title>
        <authorList>
            <person name="Kumar Pinnaka A."/>
            <person name="Ara S."/>
            <person name="Singh A."/>
            <person name="Shivaji S."/>
        </authorList>
    </citation>
    <scope>NUCLEOTIDE SEQUENCE [LARGE SCALE GENOMIC DNA]</scope>
    <source>
        <strain evidence="5 6">RS-3</strain>
    </source>
</reference>
<protein>
    <submittedName>
        <fullName evidence="5">Fructokinase</fullName>
        <ecNumber evidence="5">2.7.1.4</ecNumber>
    </submittedName>
</protein>
<dbReference type="InterPro" id="IPR050306">
    <property type="entry name" value="PfkB_Carbo_kinase"/>
</dbReference>
<dbReference type="SUPFAM" id="SSF53613">
    <property type="entry name" value="Ribokinase-like"/>
    <property type="match status" value="1"/>
</dbReference>
<dbReference type="AlphaFoldDB" id="S7WU94"/>
<dbReference type="EMBL" id="ATMR01000199">
    <property type="protein sequence ID" value="EPR70324.1"/>
    <property type="molecule type" value="Genomic_DNA"/>
</dbReference>
<evidence type="ECO:0000259" key="4">
    <source>
        <dbReference type="Pfam" id="PF00294"/>
    </source>
</evidence>
<name>S7WU94_9FLAO</name>
<evidence type="ECO:0000313" key="6">
    <source>
        <dbReference type="Proteomes" id="UP000014962"/>
    </source>
</evidence>
<dbReference type="eggNOG" id="COG0524">
    <property type="taxonomic scope" value="Bacteria"/>
</dbReference>
<dbReference type="InterPro" id="IPR029056">
    <property type="entry name" value="Ribokinase-like"/>
</dbReference>
<dbReference type="Pfam" id="PF00294">
    <property type="entry name" value="PfkB"/>
    <property type="match status" value="1"/>
</dbReference>
<comment type="caution">
    <text evidence="5">The sequence shown here is derived from an EMBL/GenBank/DDBJ whole genome shotgun (WGS) entry which is preliminary data.</text>
</comment>
<dbReference type="STRING" id="641526.ADIWIN_3680"/>
<keyword evidence="6" id="KW-1185">Reference proteome</keyword>
<gene>
    <name evidence="5" type="ORF">ADIWIN_3680</name>
</gene>
<proteinExistence type="inferred from homology"/>
<keyword evidence="2 5" id="KW-0808">Transferase</keyword>
<dbReference type="PROSITE" id="PS00584">
    <property type="entry name" value="PFKB_KINASES_2"/>
    <property type="match status" value="1"/>
</dbReference>
<accession>S7WU94</accession>
<dbReference type="RefSeq" id="WP_020897193.1">
    <property type="nucleotide sequence ID" value="NZ_ATMR01000199.1"/>
</dbReference>
<dbReference type="CDD" id="cd01167">
    <property type="entry name" value="bac_FRK"/>
    <property type="match status" value="1"/>
</dbReference>
<keyword evidence="3 5" id="KW-0418">Kinase</keyword>
<comment type="similarity">
    <text evidence="1">Belongs to the carbohydrate kinase PfkB family.</text>
</comment>
<evidence type="ECO:0000313" key="5">
    <source>
        <dbReference type="EMBL" id="EPR70324.1"/>
    </source>
</evidence>
<feature type="domain" description="Carbohydrate kinase PfkB" evidence="4">
    <location>
        <begin position="9"/>
        <end position="303"/>
    </location>
</feature>
<dbReference type="InterPro" id="IPR011611">
    <property type="entry name" value="PfkB_dom"/>
</dbReference>
<dbReference type="GO" id="GO:0008865">
    <property type="term" value="F:fructokinase activity"/>
    <property type="evidence" value="ECO:0007669"/>
    <property type="project" value="UniProtKB-EC"/>
</dbReference>
<evidence type="ECO:0000256" key="3">
    <source>
        <dbReference type="ARBA" id="ARBA00022777"/>
    </source>
</evidence>
<dbReference type="PATRIC" id="fig|641526.4.peg.3651"/>
<dbReference type="EC" id="2.7.1.4" evidence="5"/>
<dbReference type="PANTHER" id="PTHR43085">
    <property type="entry name" value="HEXOKINASE FAMILY MEMBER"/>
    <property type="match status" value="1"/>
</dbReference>
<organism evidence="5 6">
    <name type="scientific">Winogradskyella psychrotolerans RS-3</name>
    <dbReference type="NCBI Taxonomy" id="641526"/>
    <lineage>
        <taxon>Bacteria</taxon>
        <taxon>Pseudomonadati</taxon>
        <taxon>Bacteroidota</taxon>
        <taxon>Flavobacteriia</taxon>
        <taxon>Flavobacteriales</taxon>
        <taxon>Flavobacteriaceae</taxon>
        <taxon>Winogradskyella</taxon>
    </lineage>
</organism>
<sequence>MKNIVCFGEVLWDVFPTQKKIGGAPLNVALRLQSFDNNVSIITRIGEDSDGDGIFQFIKENGVAVDNIQLDSELKTGEVAVSLNEEGSASYTINYPRAWDRIQLTKSAKEVTLASDAFIYGSLSARDHNSKQTLYDLLEIAPYKVFDVNLRAPYYTKEVLNHLMESADFIKFNDDEIIEIVTHLIMKAADFKKFSNNEISEIIDKLNSDTQNLEGSIKFIAKQTNTKSICVTLGSKGAILFYNDTFYYNKGYKVSVVDTVGAGDSFLAAITDKLLKGDAPQTAIDFACAVGAVVASSEGANPKLNQNDIETLMKNSIDC</sequence>